<dbReference type="KEGG" id="lck:HN018_10780"/>
<feature type="domain" description="Baseplate protein J-like barrel" evidence="1">
    <location>
        <begin position="99"/>
        <end position="178"/>
    </location>
</feature>
<feature type="domain" description="Baseplate J-like C-terminal" evidence="2">
    <location>
        <begin position="281"/>
        <end position="363"/>
    </location>
</feature>
<dbReference type="EMBL" id="CP053708">
    <property type="protein sequence ID" value="QKE90455.1"/>
    <property type="molecule type" value="Genomic_DNA"/>
</dbReference>
<gene>
    <name evidence="3" type="ORF">HN018_10780</name>
</gene>
<dbReference type="Pfam" id="PF26079">
    <property type="entry name" value="Baseplate_J_C"/>
    <property type="match status" value="1"/>
</dbReference>
<sequence length="368" mass="37288">MQLSLQNFSTLVNTMAATVQGSCASLIDLTVGSVLRAMLEASASVALWLQYLLLQVLSMTRLSTSIGADADSWVQDFGMARLPATQASGEVTLSSFNPASQGATIPDGATVRTSDASQSFGVVNGPYFRAVGVASVIVQVQAATAGLAGNIQSGAVNVLGTAISGIDTVTNLNAFSGGKSAETDAALRLRFTTYINTRSQATKQALGYAIASVQQQLTYTIQENETAAGIPMPGNIHVIVDDGSGNPPASLLALVAAALDAARPVGTSISVAAPIVLTAALNVVLALDASVDVDLVTAEVNTALVDYINALGVGQTLRFSRLAGLCYDADASVSNVQDISLNGAAADIGGQAGSVVRAGAIAIVTTPL</sequence>
<accession>A0A6M8HQA9</accession>
<dbReference type="InterPro" id="IPR006949">
    <property type="entry name" value="Barrel_Baseplate_J-like"/>
</dbReference>
<name>A0A6M8HQA9_9PROT</name>
<keyword evidence="4" id="KW-1185">Reference proteome</keyword>
<evidence type="ECO:0000259" key="1">
    <source>
        <dbReference type="Pfam" id="PF04865"/>
    </source>
</evidence>
<dbReference type="InterPro" id="IPR052399">
    <property type="entry name" value="Phage_Baseplate_Assmbl_Protein"/>
</dbReference>
<dbReference type="PANTHER" id="PTHR37829">
    <property type="entry name" value="PHAGE-LIKE ELEMENT PBSX PROTEIN XKDT"/>
    <property type="match status" value="1"/>
</dbReference>
<proteinExistence type="predicted"/>
<evidence type="ECO:0000313" key="3">
    <source>
        <dbReference type="EMBL" id="QKE90455.1"/>
    </source>
</evidence>
<dbReference type="RefSeq" id="WP_171835404.1">
    <property type="nucleotide sequence ID" value="NZ_CP053708.1"/>
</dbReference>
<dbReference type="Pfam" id="PF04865">
    <property type="entry name" value="Baseplate_J"/>
    <property type="match status" value="1"/>
</dbReference>
<reference evidence="3 4" key="1">
    <citation type="journal article" date="2014" name="World J. Microbiol. Biotechnol.">
        <title>Biodiversity and physiological characteristics of Antarctic and Arctic lichens-associated bacteria.</title>
        <authorList>
            <person name="Lee Y.M."/>
            <person name="Kim E.H."/>
            <person name="Lee H.K."/>
            <person name="Hong S.G."/>
        </authorList>
    </citation>
    <scope>NUCLEOTIDE SEQUENCE [LARGE SCALE GENOMIC DNA]</scope>
    <source>
        <strain evidence="3 4">PAMC 26569</strain>
    </source>
</reference>
<protein>
    <submittedName>
        <fullName evidence="3">Baseplate protein</fullName>
    </submittedName>
</protein>
<dbReference type="PANTHER" id="PTHR37829:SF3">
    <property type="entry name" value="PROTEIN JAYE-RELATED"/>
    <property type="match status" value="1"/>
</dbReference>
<dbReference type="AlphaFoldDB" id="A0A6M8HQA9"/>
<organism evidence="3 4">
    <name type="scientific">Lichenicola cladoniae</name>
    <dbReference type="NCBI Taxonomy" id="1484109"/>
    <lineage>
        <taxon>Bacteria</taxon>
        <taxon>Pseudomonadati</taxon>
        <taxon>Pseudomonadota</taxon>
        <taxon>Alphaproteobacteria</taxon>
        <taxon>Acetobacterales</taxon>
        <taxon>Acetobacteraceae</taxon>
        <taxon>Lichenicola</taxon>
    </lineage>
</organism>
<evidence type="ECO:0000313" key="4">
    <source>
        <dbReference type="Proteomes" id="UP000500767"/>
    </source>
</evidence>
<dbReference type="Proteomes" id="UP000500767">
    <property type="component" value="Chromosome"/>
</dbReference>
<evidence type="ECO:0000259" key="2">
    <source>
        <dbReference type="Pfam" id="PF26079"/>
    </source>
</evidence>
<dbReference type="InterPro" id="IPR058530">
    <property type="entry name" value="Baseplate_J-like_C"/>
</dbReference>